<proteinExistence type="predicted"/>
<feature type="compositionally biased region" description="Basic and acidic residues" evidence="1">
    <location>
        <begin position="213"/>
        <end position="230"/>
    </location>
</feature>
<feature type="region of interest" description="Disordered" evidence="1">
    <location>
        <begin position="169"/>
        <end position="245"/>
    </location>
</feature>
<feature type="region of interest" description="Disordered" evidence="1">
    <location>
        <begin position="120"/>
        <end position="155"/>
    </location>
</feature>
<dbReference type="Proteomes" id="UP000799537">
    <property type="component" value="Unassembled WGS sequence"/>
</dbReference>
<organism evidence="2 3">
    <name type="scientific">Zasmidium cellare ATCC 36951</name>
    <dbReference type="NCBI Taxonomy" id="1080233"/>
    <lineage>
        <taxon>Eukaryota</taxon>
        <taxon>Fungi</taxon>
        <taxon>Dikarya</taxon>
        <taxon>Ascomycota</taxon>
        <taxon>Pezizomycotina</taxon>
        <taxon>Dothideomycetes</taxon>
        <taxon>Dothideomycetidae</taxon>
        <taxon>Mycosphaerellales</taxon>
        <taxon>Mycosphaerellaceae</taxon>
        <taxon>Zasmidium</taxon>
    </lineage>
</organism>
<dbReference type="EMBL" id="ML993580">
    <property type="protein sequence ID" value="KAF2173149.1"/>
    <property type="molecule type" value="Genomic_DNA"/>
</dbReference>
<dbReference type="RefSeq" id="XP_033674038.1">
    <property type="nucleotide sequence ID" value="XM_033803908.1"/>
</dbReference>
<keyword evidence="3" id="KW-1185">Reference proteome</keyword>
<feature type="compositionally biased region" description="Polar residues" evidence="1">
    <location>
        <begin position="203"/>
        <end position="212"/>
    </location>
</feature>
<evidence type="ECO:0000313" key="3">
    <source>
        <dbReference type="Proteomes" id="UP000799537"/>
    </source>
</evidence>
<gene>
    <name evidence="2" type="ORF">M409DRAFT_17095</name>
</gene>
<dbReference type="GeneID" id="54557180"/>
<evidence type="ECO:0000313" key="2">
    <source>
        <dbReference type="EMBL" id="KAF2173149.1"/>
    </source>
</evidence>
<evidence type="ECO:0000256" key="1">
    <source>
        <dbReference type="SAM" id="MobiDB-lite"/>
    </source>
</evidence>
<protein>
    <submittedName>
        <fullName evidence="2">Uncharacterized protein</fullName>
    </submittedName>
</protein>
<feature type="compositionally biased region" description="Basic residues" evidence="1">
    <location>
        <begin position="169"/>
        <end position="179"/>
    </location>
</feature>
<dbReference type="AlphaFoldDB" id="A0A6A6D4U9"/>
<sequence length="277" mass="29845">MYRSIDLSYSEQRPDHSRYAYNISASYFTPAPSDIELDKAIANFAALGLNGIGGMTGPLPNYSRGLDDSYSHSGTGGCAQDPPYQGVYAGSMADSYYGQGSVSPLKAIDYPRSVINNDSYAGSRVSSSRHHPSSQKSRYGGSSAAGSIRPYYQTLPPIDDSRALVKYATSKKSKSKSKSKTYQSRANDYDDDDDDMSVLPEDSISQVSSSERMASRRGDEMRERARRRDGSAVSRSTVVPGRGMGMGAMVGGGGGSGVGGRGFVEPEVYYTREVTPW</sequence>
<reference evidence="2" key="1">
    <citation type="journal article" date="2020" name="Stud. Mycol.">
        <title>101 Dothideomycetes genomes: a test case for predicting lifestyles and emergence of pathogens.</title>
        <authorList>
            <person name="Haridas S."/>
            <person name="Albert R."/>
            <person name="Binder M."/>
            <person name="Bloem J."/>
            <person name="Labutti K."/>
            <person name="Salamov A."/>
            <person name="Andreopoulos B."/>
            <person name="Baker S."/>
            <person name="Barry K."/>
            <person name="Bills G."/>
            <person name="Bluhm B."/>
            <person name="Cannon C."/>
            <person name="Castanera R."/>
            <person name="Culley D."/>
            <person name="Daum C."/>
            <person name="Ezra D."/>
            <person name="Gonzalez J."/>
            <person name="Henrissat B."/>
            <person name="Kuo A."/>
            <person name="Liang C."/>
            <person name="Lipzen A."/>
            <person name="Lutzoni F."/>
            <person name="Magnuson J."/>
            <person name="Mondo S."/>
            <person name="Nolan M."/>
            <person name="Ohm R."/>
            <person name="Pangilinan J."/>
            <person name="Park H.-J."/>
            <person name="Ramirez L."/>
            <person name="Alfaro M."/>
            <person name="Sun H."/>
            <person name="Tritt A."/>
            <person name="Yoshinaga Y."/>
            <person name="Zwiers L.-H."/>
            <person name="Turgeon B."/>
            <person name="Goodwin S."/>
            <person name="Spatafora J."/>
            <person name="Crous P."/>
            <person name="Grigoriev I."/>
        </authorList>
    </citation>
    <scope>NUCLEOTIDE SEQUENCE</scope>
    <source>
        <strain evidence="2">ATCC 36951</strain>
    </source>
</reference>
<name>A0A6A6D4U9_ZASCE</name>
<accession>A0A6A6D4U9</accession>